<dbReference type="eggNOG" id="COG1774">
    <property type="taxonomic scope" value="Bacteria"/>
</dbReference>
<feature type="compositionally biased region" description="Basic and acidic residues" evidence="1">
    <location>
        <begin position="357"/>
        <end position="367"/>
    </location>
</feature>
<feature type="compositionally biased region" description="Basic residues" evidence="1">
    <location>
        <begin position="339"/>
        <end position="356"/>
    </location>
</feature>
<evidence type="ECO:0000313" key="4">
    <source>
        <dbReference type="Proteomes" id="UP000007887"/>
    </source>
</evidence>
<dbReference type="HOGENOM" id="CLU_033149_2_1_9"/>
<feature type="region of interest" description="Disordered" evidence="1">
    <location>
        <begin position="300"/>
        <end position="367"/>
    </location>
</feature>
<name>I0GTR1_SELRL</name>
<dbReference type="PROSITE" id="PS51411">
    <property type="entry name" value="PSP1_C"/>
    <property type="match status" value="1"/>
</dbReference>
<feature type="compositionally biased region" description="Basic and acidic residues" evidence="1">
    <location>
        <begin position="303"/>
        <end position="320"/>
    </location>
</feature>
<dbReference type="Pfam" id="PF04468">
    <property type="entry name" value="PSP1"/>
    <property type="match status" value="1"/>
</dbReference>
<evidence type="ECO:0000256" key="1">
    <source>
        <dbReference type="SAM" id="MobiDB-lite"/>
    </source>
</evidence>
<proteinExistence type="predicted"/>
<feature type="domain" description="PSP1 C-terminal" evidence="2">
    <location>
        <begin position="61"/>
        <end position="146"/>
    </location>
</feature>
<dbReference type="KEGG" id="sri:SELR_24400"/>
<gene>
    <name evidence="3" type="ordered locus">SELR_24400</name>
</gene>
<evidence type="ECO:0000259" key="2">
    <source>
        <dbReference type="PROSITE" id="PS51411"/>
    </source>
</evidence>
<feature type="compositionally biased region" description="Basic residues" evidence="1">
    <location>
        <begin position="321"/>
        <end position="331"/>
    </location>
</feature>
<dbReference type="InterPro" id="IPR047767">
    <property type="entry name" value="PSP1-like"/>
</dbReference>
<dbReference type="RefSeq" id="WP_014425569.1">
    <property type="nucleotide sequence ID" value="NC_017068.1"/>
</dbReference>
<dbReference type="PATRIC" id="fig|927704.6.peg.2524"/>
<dbReference type="NCBIfam" id="NF041131">
    <property type="entry name" value="RicT_YaaT_fam"/>
    <property type="match status" value="1"/>
</dbReference>
<evidence type="ECO:0000313" key="3">
    <source>
        <dbReference type="EMBL" id="BAL84148.1"/>
    </source>
</evidence>
<dbReference type="Proteomes" id="UP000007887">
    <property type="component" value="Chromosome"/>
</dbReference>
<dbReference type="PANTHER" id="PTHR43830">
    <property type="entry name" value="PROTEIN PSP1"/>
    <property type="match status" value="1"/>
</dbReference>
<dbReference type="AlphaFoldDB" id="I0GTR1"/>
<sequence length="367" mass="41867">MQTIIGVRFKKAGKIYYFAPGNLEIKLGDKVIVETARGMECGETVIGPREEKDENITPPLKVVHRIANDSDIRRIAENKEKEKEAYAICEEKIAAHGLPMKLVEVEYTFDMNKIIFYFTADGRIDFRELVKDLAAVFRTRIELRQIGVRDEAKFMGGIGCCGRPLCCASFLGDFEPVSIRMAKDQNLSLNPTKISGICGRLMCCLKYENDCYCGGNCPHQQKKVVPPSQGSRVVSVEGEGKVISLNQQRRSATILLDSGRTIVASWEDVIEKDEEETSLAATLTAAYEEQEKVAADIIAEDFSEGRSSREGGHEKRERRSRDNHRPHRDKRDKREGKEKRHHKSHDNRSKNNKRERRSRENRERHEK</sequence>
<dbReference type="GO" id="GO:0005737">
    <property type="term" value="C:cytoplasm"/>
    <property type="evidence" value="ECO:0007669"/>
    <property type="project" value="TreeGrafter"/>
</dbReference>
<reference evidence="3 4" key="1">
    <citation type="submission" date="2011-10" db="EMBL/GenBank/DDBJ databases">
        <title>Whole genome sequence of Selenomonas ruminantium subsp. lactilytica TAM6421.</title>
        <authorList>
            <person name="Oguchi A."/>
            <person name="Ankai A."/>
            <person name="Kaneko J."/>
            <person name="Yamada-Narita S."/>
            <person name="Fukui S."/>
            <person name="Takahashi M."/>
            <person name="Onodera T."/>
            <person name="Kojima S."/>
            <person name="Fushimi T."/>
            <person name="Abe N."/>
            <person name="Kamio Y."/>
            <person name="Yamazaki S."/>
            <person name="Fujita N."/>
        </authorList>
    </citation>
    <scope>NUCLEOTIDE SEQUENCE [LARGE SCALE GENOMIC DNA]</scope>
    <source>
        <strain evidence="4">NBRC 103574 / TAM6421</strain>
    </source>
</reference>
<dbReference type="InterPro" id="IPR007557">
    <property type="entry name" value="PSP1_C"/>
</dbReference>
<dbReference type="OrthoDB" id="9779344at2"/>
<accession>I0GTR1</accession>
<organism evidence="3 4">
    <name type="scientific">Selenomonas ruminantium subsp. lactilytica (strain NBRC 103574 / TAM6421)</name>
    <dbReference type="NCBI Taxonomy" id="927704"/>
    <lineage>
        <taxon>Bacteria</taxon>
        <taxon>Bacillati</taxon>
        <taxon>Bacillota</taxon>
        <taxon>Negativicutes</taxon>
        <taxon>Selenomonadales</taxon>
        <taxon>Selenomonadaceae</taxon>
        <taxon>Selenomonas</taxon>
    </lineage>
</organism>
<protein>
    <recommendedName>
        <fullName evidence="2">PSP1 C-terminal domain-containing protein</fullName>
    </recommendedName>
</protein>
<dbReference type="EMBL" id="AP012292">
    <property type="protein sequence ID" value="BAL84148.1"/>
    <property type="molecule type" value="Genomic_DNA"/>
</dbReference>
<dbReference type="PANTHER" id="PTHR43830:SF3">
    <property type="entry name" value="PROTEIN PSP1"/>
    <property type="match status" value="1"/>
</dbReference>